<dbReference type="EMBL" id="JAVHJL010000003">
    <property type="protein sequence ID" value="KAK6507945.1"/>
    <property type="molecule type" value="Genomic_DNA"/>
</dbReference>
<reference evidence="1 2" key="1">
    <citation type="submission" date="2023-08" db="EMBL/GenBank/DDBJ databases">
        <authorList>
            <person name="Palmer J.M."/>
        </authorList>
    </citation>
    <scope>NUCLEOTIDE SEQUENCE [LARGE SCALE GENOMIC DNA]</scope>
    <source>
        <strain evidence="1 2">TWF481</strain>
    </source>
</reference>
<protein>
    <submittedName>
        <fullName evidence="1">Uncharacterized protein</fullName>
    </submittedName>
</protein>
<evidence type="ECO:0000313" key="1">
    <source>
        <dbReference type="EMBL" id="KAK6507945.1"/>
    </source>
</evidence>
<sequence length="164" mass="17990">MINEKTRNPFLVFPKKKRGGNVANGIDISSEKTLIHPENGLRRALVARPNLPHSRKLQNNQASFASYASWNPRSHRICISSLESVRTISAMYDHLSSDRMDEEGERQGSSCGTVVVGGRNEDGGAGGGVCPSTITPQPVLCLWPCLTLESILNVYIRGSYVYIC</sequence>
<proteinExistence type="predicted"/>
<evidence type="ECO:0000313" key="2">
    <source>
        <dbReference type="Proteomes" id="UP001370758"/>
    </source>
</evidence>
<dbReference type="Proteomes" id="UP001370758">
    <property type="component" value="Unassembled WGS sequence"/>
</dbReference>
<gene>
    <name evidence="1" type="ORF">TWF481_012331</name>
</gene>
<organism evidence="1 2">
    <name type="scientific">Arthrobotrys musiformis</name>
    <dbReference type="NCBI Taxonomy" id="47236"/>
    <lineage>
        <taxon>Eukaryota</taxon>
        <taxon>Fungi</taxon>
        <taxon>Dikarya</taxon>
        <taxon>Ascomycota</taxon>
        <taxon>Pezizomycotina</taxon>
        <taxon>Orbiliomycetes</taxon>
        <taxon>Orbiliales</taxon>
        <taxon>Orbiliaceae</taxon>
        <taxon>Arthrobotrys</taxon>
    </lineage>
</organism>
<keyword evidence="2" id="KW-1185">Reference proteome</keyword>
<accession>A0AAV9WGG1</accession>
<dbReference type="AlphaFoldDB" id="A0AAV9WGG1"/>
<comment type="caution">
    <text evidence="1">The sequence shown here is derived from an EMBL/GenBank/DDBJ whole genome shotgun (WGS) entry which is preliminary data.</text>
</comment>
<name>A0AAV9WGG1_9PEZI</name>